<evidence type="ECO:0000313" key="5">
    <source>
        <dbReference type="EMBL" id="QMS85611.1"/>
    </source>
</evidence>
<sequence length="779" mass="88889">MEYIQGIVKAIIFHSEENSYTIIKIKVTDSSEQLNLFVFDDTDYVTVTGYFPVPMRGEEIKFFGTFKEHSKYGLQYVVKNYEKLSDTSIPGLIEYLSSDLFKGVGIKTAERIVNHLGKDTIQQVLDDKNVLEGVPKLSSKLIDVIHQGLIDNKAAEHTLIQLYGYGITPKMAIKIFQFYQNETIAIIQQNPYQLIYDIEGIGFERADIIAKSLGFEDDHPLRIKAMIMYLYQLMGINYGHTFLYKDQLLDYLDSALNKRQFLVEREIIETYLQELIDEKILYIDDDVIKLGSIQYAESQIISRVKQAISQDEDEVDKKTIDNLIKLFESRDDIVFTTLQKQAIHKAISSNLFILTGGPGTGKTTVINAIVFVYAKYHQIPITYNDPLFEIKLIAPTGRAAKRMNEATNIYAETIHRFLGYGFDGKFIHNKENLVDADVIIIDEASMIDVFLASQLLQSIPDDTKIIIVGDEDQLPSVGPGQVLKDLIDTDMVDYVKLNTIHRQAESSKIIDLAYDVNHGRIPRDMNDVFDDRMFVSEQVPNFTNRLISSVTYLQNQGYDLIEDIQILIPMYKGSTGIDYVNKTIQEQFNTNNENTLEHGDRIFKIGDKVIQLTNQIEDQIMNGDQGIVVGITSEDQVVVDFFGNEVVYKKGDLINLKHAYAMSIHKSQGSEYKVVIMPVFKTYSIMLKRKLLYTGITRAKEKLIVMGDIRAFEYGVTRIEEERQSTLKDDIVAVVLTKEEVTTKDISSLDIRHLDLPFDTFGESLGTLSPYDFMDEEKE</sequence>
<gene>
    <name evidence="3" type="primary">recD2</name>
    <name evidence="5" type="ORF">G4Z02_07605</name>
</gene>
<keyword evidence="3 5" id="KW-0347">Helicase</keyword>
<dbReference type="CDD" id="cd18809">
    <property type="entry name" value="SF1_C_RecD"/>
    <property type="match status" value="1"/>
</dbReference>
<feature type="domain" description="AAA+ ATPase" evidence="4">
    <location>
        <begin position="348"/>
        <end position="472"/>
    </location>
</feature>
<feature type="binding site" evidence="3">
    <location>
        <begin position="359"/>
        <end position="363"/>
    </location>
    <ligand>
        <name>ATP</name>
        <dbReference type="ChEBI" id="CHEBI:30616"/>
    </ligand>
</feature>
<keyword evidence="2 3" id="KW-0067">ATP-binding</keyword>
<dbReference type="GO" id="GO:0003677">
    <property type="term" value="F:DNA binding"/>
    <property type="evidence" value="ECO:0007669"/>
    <property type="project" value="UniProtKB-UniRule"/>
</dbReference>
<dbReference type="GO" id="GO:0009338">
    <property type="term" value="C:exodeoxyribonuclease V complex"/>
    <property type="evidence" value="ECO:0007669"/>
    <property type="project" value="TreeGrafter"/>
</dbReference>
<dbReference type="InterPro" id="IPR027785">
    <property type="entry name" value="UvrD-like_helicase_C"/>
</dbReference>
<name>A0A7L7KS16_9MOLU</name>
<dbReference type="NCBIfam" id="TIGR01448">
    <property type="entry name" value="recD_rel"/>
    <property type="match status" value="1"/>
</dbReference>
<protein>
    <recommendedName>
        <fullName evidence="3">ATP-dependent RecD2 DNA helicase</fullName>
        <ecNumber evidence="3">5.6.2.3</ecNumber>
    </recommendedName>
    <alternativeName>
        <fullName evidence="3">DNA 5'-3' helicase subunit RecD2</fullName>
    </alternativeName>
</protein>
<dbReference type="Pfam" id="PF23139">
    <property type="entry name" value="OB_YrrC"/>
    <property type="match status" value="1"/>
</dbReference>
<dbReference type="PANTHER" id="PTHR43788:SF6">
    <property type="entry name" value="DNA HELICASE B"/>
    <property type="match status" value="1"/>
</dbReference>
<dbReference type="Pfam" id="PF14490">
    <property type="entry name" value="HHH_RecD2"/>
    <property type="match status" value="1"/>
</dbReference>
<dbReference type="SMART" id="SM00382">
    <property type="entry name" value="AAA"/>
    <property type="match status" value="1"/>
</dbReference>
<dbReference type="GO" id="GO:0016787">
    <property type="term" value="F:hydrolase activity"/>
    <property type="evidence" value="ECO:0007669"/>
    <property type="project" value="UniProtKB-KW"/>
</dbReference>
<dbReference type="InterPro" id="IPR006345">
    <property type="entry name" value="RecD2"/>
</dbReference>
<dbReference type="InterPro" id="IPR041451">
    <property type="entry name" value="RecD2_SH13"/>
</dbReference>
<dbReference type="SUPFAM" id="SSF52540">
    <property type="entry name" value="P-loop containing nucleoside triphosphate hydrolases"/>
    <property type="match status" value="1"/>
</dbReference>
<dbReference type="InterPro" id="IPR003593">
    <property type="entry name" value="AAA+_ATPase"/>
</dbReference>
<keyword evidence="1 3" id="KW-0547">Nucleotide-binding</keyword>
<dbReference type="GO" id="GO:0006310">
    <property type="term" value="P:DNA recombination"/>
    <property type="evidence" value="ECO:0007669"/>
    <property type="project" value="InterPro"/>
</dbReference>
<dbReference type="GO" id="GO:0017116">
    <property type="term" value="F:single-stranded DNA helicase activity"/>
    <property type="evidence" value="ECO:0007669"/>
    <property type="project" value="TreeGrafter"/>
</dbReference>
<dbReference type="InterPro" id="IPR029493">
    <property type="entry name" value="RecD2-like_HHH"/>
</dbReference>
<comment type="catalytic activity">
    <reaction evidence="3">
        <text>ATP + H2O = ADP + phosphate + H(+)</text>
        <dbReference type="Rhea" id="RHEA:13065"/>
        <dbReference type="ChEBI" id="CHEBI:15377"/>
        <dbReference type="ChEBI" id="CHEBI:15378"/>
        <dbReference type="ChEBI" id="CHEBI:30616"/>
        <dbReference type="ChEBI" id="CHEBI:43474"/>
        <dbReference type="ChEBI" id="CHEBI:456216"/>
        <dbReference type="EC" id="5.6.2.3"/>
    </reaction>
</comment>
<dbReference type="Gene3D" id="3.40.50.300">
    <property type="entry name" value="P-loop containing nucleotide triphosphate hydrolases"/>
    <property type="match status" value="2"/>
</dbReference>
<evidence type="ECO:0000256" key="2">
    <source>
        <dbReference type="ARBA" id="ARBA00022840"/>
    </source>
</evidence>
<evidence type="ECO:0000259" key="4">
    <source>
        <dbReference type="SMART" id="SM00382"/>
    </source>
</evidence>
<dbReference type="EC" id="5.6.2.3" evidence="3"/>
<dbReference type="Pfam" id="PF18335">
    <property type="entry name" value="SH3_13"/>
    <property type="match status" value="1"/>
</dbReference>
<evidence type="ECO:0000256" key="1">
    <source>
        <dbReference type="ARBA" id="ARBA00022741"/>
    </source>
</evidence>
<dbReference type="EMBL" id="CP048914">
    <property type="protein sequence ID" value="QMS85611.1"/>
    <property type="molecule type" value="Genomic_DNA"/>
</dbReference>
<dbReference type="Gene3D" id="2.30.30.940">
    <property type="match status" value="1"/>
</dbReference>
<dbReference type="AlphaFoldDB" id="A0A7L7KS16"/>
<comment type="similarity">
    <text evidence="3">Belongs to the RecD family. RecD2 subfamily.</text>
</comment>
<dbReference type="Proteomes" id="UP000514720">
    <property type="component" value="Chromosome"/>
</dbReference>
<keyword evidence="6" id="KW-1185">Reference proteome</keyword>
<dbReference type="InterPro" id="IPR050534">
    <property type="entry name" value="Coronavir_polyprotein_1ab"/>
</dbReference>
<keyword evidence="3" id="KW-0413">Isomerase</keyword>
<dbReference type="CDD" id="cd17933">
    <property type="entry name" value="DEXSc_RecD-like"/>
    <property type="match status" value="1"/>
</dbReference>
<reference evidence="5 6" key="1">
    <citation type="submission" date="2020-02" db="EMBL/GenBank/DDBJ databases">
        <authorList>
            <person name="Zheng R.K."/>
            <person name="Sun C.M."/>
        </authorList>
    </citation>
    <scope>NUCLEOTIDE SEQUENCE [LARGE SCALE GENOMIC DNA]</scope>
    <source>
        <strain evidence="6">zrk13</strain>
    </source>
</reference>
<dbReference type="KEGG" id="xcl:G4Z02_07605"/>
<dbReference type="InterPro" id="IPR027417">
    <property type="entry name" value="P-loop_NTPase"/>
</dbReference>
<keyword evidence="3" id="KW-0378">Hydrolase</keyword>
<proteinExistence type="inferred from homology"/>
<evidence type="ECO:0000313" key="6">
    <source>
        <dbReference type="Proteomes" id="UP000514720"/>
    </source>
</evidence>
<dbReference type="HAMAP" id="MF_01488">
    <property type="entry name" value="RecD2"/>
    <property type="match status" value="1"/>
</dbReference>
<dbReference type="Pfam" id="PF13245">
    <property type="entry name" value="AAA_19"/>
    <property type="match status" value="1"/>
</dbReference>
<comment type="function">
    <text evidence="3">DNA-dependent ATPase and ATP-dependent 5'-3' DNA helicase. Has no activity on blunt DNA or DNA with 3'-overhangs, requires at least 10 bases of 5'-ssDNA for helicase activity.</text>
</comment>
<keyword evidence="3" id="KW-0238">DNA-binding</keyword>
<dbReference type="RefSeq" id="WP_258877413.1">
    <property type="nucleotide sequence ID" value="NZ_CP048914.1"/>
</dbReference>
<accession>A0A7L7KS16</accession>
<dbReference type="InterPro" id="IPR055446">
    <property type="entry name" value="RecD2_N_OB"/>
</dbReference>
<dbReference type="GO" id="GO:0005524">
    <property type="term" value="F:ATP binding"/>
    <property type="evidence" value="ECO:0007669"/>
    <property type="project" value="UniProtKB-UniRule"/>
</dbReference>
<dbReference type="GO" id="GO:0043139">
    <property type="term" value="F:5'-3' DNA helicase activity"/>
    <property type="evidence" value="ECO:0007669"/>
    <property type="project" value="UniProtKB-UniRule"/>
</dbReference>
<evidence type="ECO:0000256" key="3">
    <source>
        <dbReference type="HAMAP-Rule" id="MF_01488"/>
    </source>
</evidence>
<organism evidence="5 6">
    <name type="scientific">Candidatus Xianfuyuplasma coldseepsis</name>
    <dbReference type="NCBI Taxonomy" id="2782163"/>
    <lineage>
        <taxon>Bacteria</taxon>
        <taxon>Bacillati</taxon>
        <taxon>Mycoplasmatota</taxon>
        <taxon>Mollicutes</taxon>
        <taxon>Candidatus Izemoplasmatales</taxon>
        <taxon>Candidatus Izemoplasmataceae</taxon>
        <taxon>Candidatus Xianfuyuplasma</taxon>
    </lineage>
</organism>
<dbReference type="Pfam" id="PF13538">
    <property type="entry name" value="UvrD_C_2"/>
    <property type="match status" value="1"/>
</dbReference>
<dbReference type="PANTHER" id="PTHR43788">
    <property type="entry name" value="DNA2/NAM7 HELICASE FAMILY MEMBER"/>
    <property type="match status" value="1"/>
</dbReference>
<dbReference type="Gene3D" id="1.10.10.2220">
    <property type="match status" value="1"/>
</dbReference>